<sequence length="61" mass="6840">DEPVRGGWGASRRAGQAAAAWGRRPVLRLRCSPFVQRTVPGGPDRRVERRHRRARGQRGPV</sequence>
<organism evidence="2">
    <name type="scientific">uncultured Thermomicrobiales bacterium</name>
    <dbReference type="NCBI Taxonomy" id="1645740"/>
    <lineage>
        <taxon>Bacteria</taxon>
        <taxon>Pseudomonadati</taxon>
        <taxon>Thermomicrobiota</taxon>
        <taxon>Thermomicrobia</taxon>
        <taxon>Thermomicrobiales</taxon>
        <taxon>environmental samples</taxon>
    </lineage>
</organism>
<feature type="non-terminal residue" evidence="2">
    <location>
        <position position="61"/>
    </location>
</feature>
<reference evidence="2" key="1">
    <citation type="submission" date="2020-02" db="EMBL/GenBank/DDBJ databases">
        <authorList>
            <person name="Meier V. D."/>
        </authorList>
    </citation>
    <scope>NUCLEOTIDE SEQUENCE</scope>
    <source>
        <strain evidence="2">AVDCRST_MAG49</strain>
    </source>
</reference>
<proteinExistence type="predicted"/>
<feature type="compositionally biased region" description="Low complexity" evidence="1">
    <location>
        <begin position="10"/>
        <end position="20"/>
    </location>
</feature>
<accession>A0A6J4V7Q1</accession>
<evidence type="ECO:0000256" key="1">
    <source>
        <dbReference type="SAM" id="MobiDB-lite"/>
    </source>
</evidence>
<gene>
    <name evidence="2" type="ORF">AVDCRST_MAG49-3557</name>
</gene>
<feature type="compositionally biased region" description="Basic residues" evidence="1">
    <location>
        <begin position="48"/>
        <end position="61"/>
    </location>
</feature>
<protein>
    <submittedName>
        <fullName evidence="2">Uncharacterized protein</fullName>
    </submittedName>
</protein>
<dbReference type="AlphaFoldDB" id="A0A6J4V7Q1"/>
<feature type="region of interest" description="Disordered" evidence="1">
    <location>
        <begin position="1"/>
        <end position="20"/>
    </location>
</feature>
<dbReference type="EMBL" id="CADCWG010000248">
    <property type="protein sequence ID" value="CAA9570541.1"/>
    <property type="molecule type" value="Genomic_DNA"/>
</dbReference>
<feature type="non-terminal residue" evidence="2">
    <location>
        <position position="1"/>
    </location>
</feature>
<evidence type="ECO:0000313" key="2">
    <source>
        <dbReference type="EMBL" id="CAA9570541.1"/>
    </source>
</evidence>
<name>A0A6J4V7Q1_9BACT</name>
<feature type="region of interest" description="Disordered" evidence="1">
    <location>
        <begin position="37"/>
        <end position="61"/>
    </location>
</feature>